<evidence type="ECO:0000313" key="3">
    <source>
        <dbReference type="Proteomes" id="UP000233469"/>
    </source>
</evidence>
<dbReference type="EMBL" id="LLXL01001337">
    <property type="protein sequence ID" value="PKK65029.1"/>
    <property type="molecule type" value="Genomic_DNA"/>
</dbReference>
<sequence length="284" mass="33497">MALMILLIQMRVSPWAIDKDVHKCIGTILNYRRLDSHFNHPSLKFVKNNTKDFLIDWLLFRKWFHFNGRNDTTSIKHTKDLKWKIRCSTLSLPKLDILNRNFPLLIKDRVNCLLCNEAIESNEHLWICNHNYERIWSCFLTIGNRLIQLIENNGEKQPRSIRDSPIPFSGQTFLAELRILAAVRRTDPPIPNDRERGYISPFNDFRNFKLDKDFLFILFSSYDFLHSGAFFTHLDGVQYVDNLSYNSSLNYSIYNVNTPMLVVAQEISGYQEVWVCLRIDDSKK</sequence>
<dbReference type="VEuPathDB" id="FungiDB:RhiirFUN_017551"/>
<gene>
    <name evidence="2" type="ORF">RhiirC2_786709</name>
</gene>
<dbReference type="VEuPathDB" id="FungiDB:RhiirA1_455457"/>
<organism evidence="2 3">
    <name type="scientific">Rhizophagus irregularis</name>
    <dbReference type="NCBI Taxonomy" id="588596"/>
    <lineage>
        <taxon>Eukaryota</taxon>
        <taxon>Fungi</taxon>
        <taxon>Fungi incertae sedis</taxon>
        <taxon>Mucoromycota</taxon>
        <taxon>Glomeromycotina</taxon>
        <taxon>Glomeromycetes</taxon>
        <taxon>Glomerales</taxon>
        <taxon>Glomeraceae</taxon>
        <taxon>Rhizophagus</taxon>
    </lineage>
</organism>
<feature type="signal peptide" evidence="1">
    <location>
        <begin position="1"/>
        <end position="16"/>
    </location>
</feature>
<comment type="caution">
    <text evidence="2">The sequence shown here is derived from an EMBL/GenBank/DDBJ whole genome shotgun (WGS) entry which is preliminary data.</text>
</comment>
<evidence type="ECO:0008006" key="4">
    <source>
        <dbReference type="Google" id="ProtNLM"/>
    </source>
</evidence>
<dbReference type="AlphaFoldDB" id="A0A2N1MTS1"/>
<dbReference type="Proteomes" id="UP000233469">
    <property type="component" value="Unassembled WGS sequence"/>
</dbReference>
<feature type="chain" id="PRO_5014949333" description="Reverse transcriptase zinc-binding domain-containing protein" evidence="1">
    <location>
        <begin position="17"/>
        <end position="284"/>
    </location>
</feature>
<accession>A0A2N1MTS1</accession>
<evidence type="ECO:0000256" key="1">
    <source>
        <dbReference type="SAM" id="SignalP"/>
    </source>
</evidence>
<evidence type="ECO:0000313" key="2">
    <source>
        <dbReference type="EMBL" id="PKK65029.1"/>
    </source>
</evidence>
<reference evidence="2 3" key="1">
    <citation type="submission" date="2016-04" db="EMBL/GenBank/DDBJ databases">
        <title>Genome analyses suggest a sexual origin of heterokaryosis in a supposedly ancient asexual fungus.</title>
        <authorList>
            <person name="Ropars J."/>
            <person name="Sedzielewska K."/>
            <person name="Noel J."/>
            <person name="Charron P."/>
            <person name="Farinelli L."/>
            <person name="Marton T."/>
            <person name="Kruger M."/>
            <person name="Pelin A."/>
            <person name="Brachmann A."/>
            <person name="Corradi N."/>
        </authorList>
    </citation>
    <scope>NUCLEOTIDE SEQUENCE [LARGE SCALE GENOMIC DNA]</scope>
    <source>
        <strain evidence="2 3">C2</strain>
    </source>
</reference>
<name>A0A2N1MTS1_9GLOM</name>
<proteinExistence type="predicted"/>
<reference evidence="2 3" key="2">
    <citation type="submission" date="2017-10" db="EMBL/GenBank/DDBJ databases">
        <title>Extensive intraspecific genome diversity in a model arbuscular mycorrhizal fungus.</title>
        <authorList>
            <person name="Chen E.C.H."/>
            <person name="Morin E."/>
            <person name="Baudet D."/>
            <person name="Noel J."/>
            <person name="Ndikumana S."/>
            <person name="Charron P."/>
            <person name="St-Onge C."/>
            <person name="Giorgi J."/>
            <person name="Grigoriev I.V."/>
            <person name="Roux C."/>
            <person name="Martin F.M."/>
            <person name="Corradi N."/>
        </authorList>
    </citation>
    <scope>NUCLEOTIDE SEQUENCE [LARGE SCALE GENOMIC DNA]</scope>
    <source>
        <strain evidence="2 3">C2</strain>
    </source>
</reference>
<protein>
    <recommendedName>
        <fullName evidence="4">Reverse transcriptase zinc-binding domain-containing protein</fullName>
    </recommendedName>
</protein>
<keyword evidence="1" id="KW-0732">Signal</keyword>